<accession>K7A1X5</accession>
<feature type="transmembrane region" description="Helical" evidence="1">
    <location>
        <begin position="21"/>
        <end position="37"/>
    </location>
</feature>
<dbReference type="EMBL" id="BAER01000119">
    <property type="protein sequence ID" value="GAC34933.1"/>
    <property type="molecule type" value="Genomic_DNA"/>
</dbReference>
<dbReference type="Proteomes" id="UP000006322">
    <property type="component" value="Unassembled WGS sequence"/>
</dbReference>
<comment type="caution">
    <text evidence="2">The sequence shown here is derived from an EMBL/GenBank/DDBJ whole genome shotgun (WGS) entry which is preliminary data.</text>
</comment>
<proteinExistence type="predicted"/>
<organism evidence="2 3">
    <name type="scientific">Paraglaciecola polaris LMG 21857</name>
    <dbReference type="NCBI Taxonomy" id="1129793"/>
    <lineage>
        <taxon>Bacteria</taxon>
        <taxon>Pseudomonadati</taxon>
        <taxon>Pseudomonadota</taxon>
        <taxon>Gammaproteobacteria</taxon>
        <taxon>Alteromonadales</taxon>
        <taxon>Alteromonadaceae</taxon>
        <taxon>Paraglaciecola</taxon>
    </lineage>
</organism>
<keyword evidence="3" id="KW-1185">Reference proteome</keyword>
<name>K7A1X5_9ALTE</name>
<evidence type="ECO:0000313" key="2">
    <source>
        <dbReference type="EMBL" id="GAC34933.1"/>
    </source>
</evidence>
<gene>
    <name evidence="2" type="ORF">GPLA_4054</name>
</gene>
<protein>
    <submittedName>
        <fullName evidence="2">Uncharacterized protein</fullName>
    </submittedName>
</protein>
<dbReference type="STRING" id="1129793.GPLA_4054"/>
<keyword evidence="1" id="KW-0472">Membrane</keyword>
<evidence type="ECO:0000256" key="1">
    <source>
        <dbReference type="SAM" id="Phobius"/>
    </source>
</evidence>
<reference evidence="3" key="1">
    <citation type="journal article" date="2014" name="Environ. Microbiol.">
        <title>Comparative genomics of the marine bacterial genus Glaciecola reveals the high degree of genomic diversity and genomic characteristic for cold adaptation.</title>
        <authorList>
            <person name="Qin Q.L."/>
            <person name="Xie B.B."/>
            <person name="Yu Y."/>
            <person name="Shu Y.L."/>
            <person name="Rong J.C."/>
            <person name="Zhang Y.J."/>
            <person name="Zhao D.L."/>
            <person name="Chen X.L."/>
            <person name="Zhang X.Y."/>
            <person name="Chen B."/>
            <person name="Zhou B.C."/>
            <person name="Zhang Y.Z."/>
        </authorList>
    </citation>
    <scope>NUCLEOTIDE SEQUENCE [LARGE SCALE GENOMIC DNA]</scope>
    <source>
        <strain evidence="3">LMG 21857</strain>
    </source>
</reference>
<evidence type="ECO:0000313" key="3">
    <source>
        <dbReference type="Proteomes" id="UP000006322"/>
    </source>
</evidence>
<keyword evidence="1" id="KW-0812">Transmembrane</keyword>
<dbReference type="AlphaFoldDB" id="K7A1X5"/>
<keyword evidence="1" id="KW-1133">Transmembrane helix</keyword>
<sequence>MADYATNLGCELSFFVSKFEFLPSLCVISGTISYAFIP</sequence>